<dbReference type="AlphaFoldDB" id="A0AA88XP90"/>
<keyword evidence="4" id="KW-0677">Repeat</keyword>
<gene>
    <name evidence="12" type="ORF">FSP39_001302</name>
</gene>
<evidence type="ECO:0000256" key="7">
    <source>
        <dbReference type="ARBA" id="ARBA00023015"/>
    </source>
</evidence>
<proteinExistence type="inferred from homology"/>
<comment type="subcellular location">
    <subcellularLocation>
        <location evidence="1">Nucleus</location>
    </subcellularLocation>
</comment>
<dbReference type="InterPro" id="IPR036060">
    <property type="entry name" value="Znf_C2H2C_sf"/>
</dbReference>
<protein>
    <recommendedName>
        <fullName evidence="14">Myelin transcription factor 1-like protein</fullName>
    </recommendedName>
</protein>
<evidence type="ECO:0000313" key="12">
    <source>
        <dbReference type="EMBL" id="KAK3089153.1"/>
    </source>
</evidence>
<comment type="caution">
    <text evidence="12">The sequence shown here is derived from an EMBL/GenBank/DDBJ whole genome shotgun (WGS) entry which is preliminary data.</text>
</comment>
<keyword evidence="10" id="KW-0175">Coiled coil</keyword>
<evidence type="ECO:0000256" key="11">
    <source>
        <dbReference type="SAM" id="MobiDB-lite"/>
    </source>
</evidence>
<comment type="similarity">
    <text evidence="2">Belongs to the MYT1 family.</text>
</comment>
<dbReference type="GO" id="GO:0000981">
    <property type="term" value="F:DNA-binding transcription factor activity, RNA polymerase II-specific"/>
    <property type="evidence" value="ECO:0007669"/>
    <property type="project" value="TreeGrafter"/>
</dbReference>
<dbReference type="GO" id="GO:0007399">
    <property type="term" value="P:nervous system development"/>
    <property type="evidence" value="ECO:0007669"/>
    <property type="project" value="UniProtKB-KW"/>
</dbReference>
<sequence>MCTFPGYTGEEQITGEFIQHGFSQNCPQIAAKKRKLDDDEDDEKESVQKCLRLNDGEFVTDDTEIKAEDVIDISLIPDHQQPDLEVVEEFRSIGSQVDDETIVEESNLNNIVVETIVMQCEDGSGKEIKCVVKRDEDDEVKVEVTGTRKDLSTSNSDSVIKIEDGPESDGDSKNPIAISTVQDIKVEPLDIKVEPKLEQSDTGEGEEEGAGFQVVAEWTQTAEAEGGKIKEETDIVKEDEDDDKDKDTKCPTPGCDGSGHVTGLYSHHRRCPTPGCTGKGHVNSNRSSHRSLSGCPIAAMGKLVSVTQQNAKKSGLHLVLLPKDDDPSKAVLAACNEKELIRLAAQKCKASETAVTATVAPPTTITKETDRVLRPMILTKQLELGQNMTSVVSAQTPRNNLAKELEKYNRPEVSQASSTSLSTSAIKVETPSAASTLKPPPPLTQAPVPIKVPKRESMKPSILRRPAKKPAPEVKTPSEAEDQAASITALSSLLKRTPKSIVVPRSGDLSAERCSSPDTYPPSSPCSQVEGKNTSQCPYPGCDGSGHVTGNYTSHRSLSGCPLADRATVQANQVEMKCPTIGCDGSGHVTGNYASHRSLSGCPRAAKLKRNSGKDGEKIDEEPLRASGCPLANKHKLQRQLLANLDGQDPELAKSLKMDGVVCPTPGCDGSGHSNGSFLSHRSLSGCPRATSAMKKAKLSPAELTNIHQKLQNGIDLEEDEELQELDKEIEELRQANNTMEAQMIKMRSEVTTLENHVLQQEKENNAIEDQNKNIQNYLIILRKEVIAQLEKLNIPHFNPALITEENLEACISQIQDVCSNRNGLETVYVSPINLTVSQIPVA</sequence>
<evidence type="ECO:0000313" key="13">
    <source>
        <dbReference type="Proteomes" id="UP001186944"/>
    </source>
</evidence>
<feature type="region of interest" description="Disordered" evidence="11">
    <location>
        <begin position="146"/>
        <end position="175"/>
    </location>
</feature>
<organism evidence="12 13">
    <name type="scientific">Pinctada imbricata</name>
    <name type="common">Atlantic pearl-oyster</name>
    <name type="synonym">Pinctada martensii</name>
    <dbReference type="NCBI Taxonomy" id="66713"/>
    <lineage>
        <taxon>Eukaryota</taxon>
        <taxon>Metazoa</taxon>
        <taxon>Spiralia</taxon>
        <taxon>Lophotrochozoa</taxon>
        <taxon>Mollusca</taxon>
        <taxon>Bivalvia</taxon>
        <taxon>Autobranchia</taxon>
        <taxon>Pteriomorphia</taxon>
        <taxon>Pterioida</taxon>
        <taxon>Pterioidea</taxon>
        <taxon>Pteriidae</taxon>
        <taxon>Pinctada</taxon>
    </lineage>
</organism>
<dbReference type="PANTHER" id="PTHR10816">
    <property type="entry name" value="MYELIN TRANSCRIPTION FACTOR 1-RELATED"/>
    <property type="match status" value="1"/>
</dbReference>
<keyword evidence="13" id="KW-1185">Reference proteome</keyword>
<dbReference type="GO" id="GO:0000978">
    <property type="term" value="F:RNA polymerase II cis-regulatory region sequence-specific DNA binding"/>
    <property type="evidence" value="ECO:0007669"/>
    <property type="project" value="TreeGrafter"/>
</dbReference>
<evidence type="ECO:0000256" key="8">
    <source>
        <dbReference type="ARBA" id="ARBA00023163"/>
    </source>
</evidence>
<feature type="coiled-coil region" evidence="10">
    <location>
        <begin position="716"/>
        <end position="778"/>
    </location>
</feature>
<evidence type="ECO:0008006" key="14">
    <source>
        <dbReference type="Google" id="ProtNLM"/>
    </source>
</evidence>
<accession>A0AA88XP90</accession>
<dbReference type="GO" id="GO:0008270">
    <property type="term" value="F:zinc ion binding"/>
    <property type="evidence" value="ECO:0007669"/>
    <property type="project" value="UniProtKB-KW"/>
</dbReference>
<dbReference type="Proteomes" id="UP001186944">
    <property type="component" value="Unassembled WGS sequence"/>
</dbReference>
<dbReference type="Pfam" id="PF01530">
    <property type="entry name" value="zf-C2HC"/>
    <property type="match status" value="5"/>
</dbReference>
<evidence type="ECO:0000256" key="5">
    <source>
        <dbReference type="ARBA" id="ARBA00022771"/>
    </source>
</evidence>
<keyword evidence="5" id="KW-0863">Zinc-finger</keyword>
<reference evidence="12" key="1">
    <citation type="submission" date="2019-08" db="EMBL/GenBank/DDBJ databases">
        <title>The improved chromosome-level genome for the pearl oyster Pinctada fucata martensii using PacBio sequencing and Hi-C.</title>
        <authorList>
            <person name="Zheng Z."/>
        </authorList>
    </citation>
    <scope>NUCLEOTIDE SEQUENCE</scope>
    <source>
        <strain evidence="12">ZZ-2019</strain>
        <tissue evidence="12">Adductor muscle</tissue>
    </source>
</reference>
<evidence type="ECO:0000256" key="9">
    <source>
        <dbReference type="ARBA" id="ARBA00023242"/>
    </source>
</evidence>
<evidence type="ECO:0000256" key="1">
    <source>
        <dbReference type="ARBA" id="ARBA00004123"/>
    </source>
</evidence>
<dbReference type="InterPro" id="IPR002515">
    <property type="entry name" value="Znf_C2H2C"/>
</dbReference>
<dbReference type="Gene3D" id="4.10.320.30">
    <property type="match status" value="5"/>
</dbReference>
<feature type="region of interest" description="Disordered" evidence="11">
    <location>
        <begin position="504"/>
        <end position="532"/>
    </location>
</feature>
<evidence type="ECO:0000256" key="3">
    <source>
        <dbReference type="ARBA" id="ARBA00022723"/>
    </source>
</evidence>
<name>A0AA88XP90_PINIB</name>
<evidence type="ECO:0000256" key="6">
    <source>
        <dbReference type="ARBA" id="ARBA00022833"/>
    </source>
</evidence>
<dbReference type="PROSITE" id="PS51802">
    <property type="entry name" value="ZF_CCHHC"/>
    <property type="match status" value="4"/>
</dbReference>
<dbReference type="EMBL" id="VSWD01000010">
    <property type="protein sequence ID" value="KAK3089153.1"/>
    <property type="molecule type" value="Genomic_DNA"/>
</dbReference>
<keyword evidence="8" id="KW-0804">Transcription</keyword>
<evidence type="ECO:0000256" key="4">
    <source>
        <dbReference type="ARBA" id="ARBA00022737"/>
    </source>
</evidence>
<keyword evidence="6" id="KW-0862">Zinc</keyword>
<keyword evidence="7" id="KW-0805">Transcription regulation</keyword>
<feature type="region of interest" description="Disordered" evidence="11">
    <location>
        <begin position="408"/>
        <end position="483"/>
    </location>
</feature>
<feature type="region of interest" description="Disordered" evidence="11">
    <location>
        <begin position="223"/>
        <end position="253"/>
    </location>
</feature>
<feature type="compositionally biased region" description="Basic and acidic residues" evidence="11">
    <location>
        <begin position="225"/>
        <end position="236"/>
    </location>
</feature>
<keyword evidence="9" id="KW-0539">Nucleus</keyword>
<feature type="compositionally biased region" description="Low complexity" evidence="11">
    <location>
        <begin position="414"/>
        <end position="425"/>
    </location>
</feature>
<dbReference type="GO" id="GO:0005634">
    <property type="term" value="C:nucleus"/>
    <property type="evidence" value="ECO:0007669"/>
    <property type="project" value="UniProtKB-SubCell"/>
</dbReference>
<evidence type="ECO:0000256" key="2">
    <source>
        <dbReference type="ARBA" id="ARBA00010194"/>
    </source>
</evidence>
<evidence type="ECO:0000256" key="10">
    <source>
        <dbReference type="SAM" id="Coils"/>
    </source>
</evidence>
<dbReference type="FunFam" id="4.10.320.30:FF:000001">
    <property type="entry name" value="Myelin transcription factor 1-like, a"/>
    <property type="match status" value="4"/>
</dbReference>
<dbReference type="PANTHER" id="PTHR10816:SF15">
    <property type="entry name" value="MYELIN TRANSCRIPTION FACTOR 1-LIKE PROTEIN"/>
    <property type="match status" value="1"/>
</dbReference>
<dbReference type="SUPFAM" id="SSF103637">
    <property type="entry name" value="CCHHC domain"/>
    <property type="match status" value="5"/>
</dbReference>
<keyword evidence="3" id="KW-0479">Metal-binding</keyword>